<evidence type="ECO:0000313" key="3">
    <source>
        <dbReference type="EMBL" id="GLS23325.1"/>
    </source>
</evidence>
<dbReference type="Gene3D" id="1.10.10.60">
    <property type="entry name" value="Homeodomain-like"/>
    <property type="match status" value="1"/>
</dbReference>
<evidence type="ECO:0000313" key="4">
    <source>
        <dbReference type="Proteomes" id="UP001156882"/>
    </source>
</evidence>
<dbReference type="PRINTS" id="PR01590">
    <property type="entry name" value="HTHFIS"/>
</dbReference>
<accession>A0ABQ6CU68</accession>
<sequence length="327" mass="34835">MPGKGNAGRAHHADHVYAILNDGSASAHSAVAASWSRSLTHYGLDPDNAPPPRGLTHSEFRSAYDRMELLVRLAQGTLDRLFQSVGDAGCCVLLTDGAGVPLDRRGMVGDDADFRAVGLWTGMVWSEKSEGTNGVGTCIAEGRALTIHRDEHFLTRNIGLSCTVAPIWDAQGRLMGALDVSTCRADLTPAILKLVASATREAAHRIETHHFRETFRDARILIGPDIGSGPAGLLAVDREDLVIGASRAARLAYGLTDERLRNPFPAGDLLDGEGARPQEALASAERAAVRQALSRAKGNVSAAARSLGISRATMHRKLDRLGVGRET</sequence>
<dbReference type="Pfam" id="PF01590">
    <property type="entry name" value="GAF"/>
    <property type="match status" value="1"/>
</dbReference>
<dbReference type="InterPro" id="IPR003018">
    <property type="entry name" value="GAF"/>
</dbReference>
<evidence type="ECO:0000259" key="2">
    <source>
        <dbReference type="Pfam" id="PF02954"/>
    </source>
</evidence>
<gene>
    <name evidence="3" type="ORF">GCM10007874_63450</name>
</gene>
<name>A0ABQ6CU68_9HYPH</name>
<evidence type="ECO:0000259" key="1">
    <source>
        <dbReference type="Pfam" id="PF01590"/>
    </source>
</evidence>
<dbReference type="RefSeq" id="WP_284316239.1">
    <property type="nucleotide sequence ID" value="NZ_BSPC01000069.1"/>
</dbReference>
<dbReference type="InterPro" id="IPR029016">
    <property type="entry name" value="GAF-like_dom_sf"/>
</dbReference>
<dbReference type="EMBL" id="BSPC01000069">
    <property type="protein sequence ID" value="GLS23325.1"/>
    <property type="molecule type" value="Genomic_DNA"/>
</dbReference>
<protein>
    <submittedName>
        <fullName evidence="3">Fis family transcriptional regulator</fullName>
    </submittedName>
</protein>
<dbReference type="SUPFAM" id="SSF55781">
    <property type="entry name" value="GAF domain-like"/>
    <property type="match status" value="1"/>
</dbReference>
<dbReference type="Pfam" id="PF02954">
    <property type="entry name" value="HTH_8"/>
    <property type="match status" value="1"/>
</dbReference>
<feature type="domain" description="DNA binding HTH" evidence="2">
    <location>
        <begin position="281"/>
        <end position="320"/>
    </location>
</feature>
<feature type="domain" description="GAF" evidence="1">
    <location>
        <begin position="72"/>
        <end position="205"/>
    </location>
</feature>
<keyword evidence="4" id="KW-1185">Reference proteome</keyword>
<comment type="caution">
    <text evidence="3">The sequence shown here is derived from an EMBL/GenBank/DDBJ whole genome shotgun (WGS) entry which is preliminary data.</text>
</comment>
<dbReference type="InterPro" id="IPR009057">
    <property type="entry name" value="Homeodomain-like_sf"/>
</dbReference>
<proteinExistence type="predicted"/>
<dbReference type="SUPFAM" id="SSF46689">
    <property type="entry name" value="Homeodomain-like"/>
    <property type="match status" value="1"/>
</dbReference>
<dbReference type="Gene3D" id="3.30.450.40">
    <property type="match status" value="1"/>
</dbReference>
<dbReference type="Proteomes" id="UP001156882">
    <property type="component" value="Unassembled WGS sequence"/>
</dbReference>
<organism evidence="3 4">
    <name type="scientific">Labrys miyagiensis</name>
    <dbReference type="NCBI Taxonomy" id="346912"/>
    <lineage>
        <taxon>Bacteria</taxon>
        <taxon>Pseudomonadati</taxon>
        <taxon>Pseudomonadota</taxon>
        <taxon>Alphaproteobacteria</taxon>
        <taxon>Hyphomicrobiales</taxon>
        <taxon>Xanthobacteraceae</taxon>
        <taxon>Labrys</taxon>
    </lineage>
</organism>
<reference evidence="4" key="1">
    <citation type="journal article" date="2019" name="Int. J. Syst. Evol. Microbiol.">
        <title>The Global Catalogue of Microorganisms (GCM) 10K type strain sequencing project: providing services to taxonomists for standard genome sequencing and annotation.</title>
        <authorList>
            <consortium name="The Broad Institute Genomics Platform"/>
            <consortium name="The Broad Institute Genome Sequencing Center for Infectious Disease"/>
            <person name="Wu L."/>
            <person name="Ma J."/>
        </authorList>
    </citation>
    <scope>NUCLEOTIDE SEQUENCE [LARGE SCALE GENOMIC DNA]</scope>
    <source>
        <strain evidence="4">NBRC 101365</strain>
    </source>
</reference>
<dbReference type="InterPro" id="IPR002197">
    <property type="entry name" value="HTH_Fis"/>
</dbReference>